<dbReference type="PANTHER" id="PTHR47510">
    <property type="entry name" value="REVERSE TRANSCRIPTASE DOMAIN-CONTAINING PROTEIN"/>
    <property type="match status" value="1"/>
</dbReference>
<proteinExistence type="predicted"/>
<feature type="domain" description="Endonuclease/exonuclease/phosphatase" evidence="1">
    <location>
        <begin position="112"/>
        <end position="288"/>
    </location>
</feature>
<reference evidence="2" key="1">
    <citation type="submission" date="2016-07" db="EMBL/GenBank/DDBJ databases">
        <authorList>
            <person name="Bretaudeau A."/>
        </authorList>
    </citation>
    <scope>NUCLEOTIDE SEQUENCE</scope>
    <source>
        <strain evidence="2">Rice</strain>
        <tissue evidence="2">Whole body</tissue>
    </source>
</reference>
<dbReference type="EMBL" id="ODYU01002150">
    <property type="protein sequence ID" value="SOQ39280.1"/>
    <property type="molecule type" value="Genomic_DNA"/>
</dbReference>
<dbReference type="InterPro" id="IPR005135">
    <property type="entry name" value="Endo/exonuclease/phosphatase"/>
</dbReference>
<name>A0A2H1VEI6_SPOFR</name>
<accession>A0A2H1VEI6</accession>
<protein>
    <submittedName>
        <fullName evidence="2">SFRICE_001590</fullName>
    </submittedName>
</protein>
<organism evidence="2">
    <name type="scientific">Spodoptera frugiperda</name>
    <name type="common">Fall armyworm</name>
    <dbReference type="NCBI Taxonomy" id="7108"/>
    <lineage>
        <taxon>Eukaryota</taxon>
        <taxon>Metazoa</taxon>
        <taxon>Ecdysozoa</taxon>
        <taxon>Arthropoda</taxon>
        <taxon>Hexapoda</taxon>
        <taxon>Insecta</taxon>
        <taxon>Pterygota</taxon>
        <taxon>Neoptera</taxon>
        <taxon>Endopterygota</taxon>
        <taxon>Lepidoptera</taxon>
        <taxon>Glossata</taxon>
        <taxon>Ditrysia</taxon>
        <taxon>Noctuoidea</taxon>
        <taxon>Noctuidae</taxon>
        <taxon>Amphipyrinae</taxon>
        <taxon>Spodoptera</taxon>
    </lineage>
</organism>
<evidence type="ECO:0000259" key="1">
    <source>
        <dbReference type="Pfam" id="PF03372"/>
    </source>
</evidence>
<dbReference type="PANTHER" id="PTHR47510:SF3">
    <property type="entry name" value="ENDO_EXONUCLEASE_PHOSPHATASE DOMAIN-CONTAINING PROTEIN"/>
    <property type="match status" value="1"/>
</dbReference>
<evidence type="ECO:0000313" key="2">
    <source>
        <dbReference type="EMBL" id="SOQ39280.1"/>
    </source>
</evidence>
<dbReference type="GO" id="GO:0003824">
    <property type="term" value="F:catalytic activity"/>
    <property type="evidence" value="ECO:0007669"/>
    <property type="project" value="InterPro"/>
</dbReference>
<dbReference type="InterPro" id="IPR036691">
    <property type="entry name" value="Endo/exonu/phosph_ase_sf"/>
</dbReference>
<sequence length="814" mass="94682">MKSDQATTEIKIRQIETEICQLKDQQNIVCSTSKSPNLHHHNLFLELQDRCDRAKNIVIVDRLNHHLVKKYEDIPLHPSSLRFLYANLRSIRTPGKFDEIKCILKAISTTVHLLIFTETWITSENDAKLYQLPNYKHIFNYRKNSKGGGVSIFVHNSIKHEITEDISENGNHYLWIYIEKLSLNIGAIYKPGETNINSFLELYTSQLERRRRSIVFGDFNIDLLNKNSNVAKYRNEINETGYEILNKINKQYNTRETSTTNTILDHVCTNVKNHSFDVSIIESCLSDHKQIFLEVGSLATQSITKIRYKAIDYKKLYNSATIATYCNEENHYDYLERFISDLVNKNKINKIKIQNLPREDWINRRILNEIDQRNHMWQQTKSDPKDEKLRKNFIEQKDKVIKLIKTQKQKYYNDLFQDSYSKPKKMWEVINSLALNKTKDSSALPKLKSGSELVTEGNLVCNLFNTFFSSIGSDLANNIPNKYHMETGNILMHDHDHTHTTTLSEFTPCTIHEISKLIDDLDNNTSTGLDGISTKTIKCIKDIIVQKLTDCINMCLYCGVFPDSLKKDLDLLSEWLKYNLLTINTTKTSFMIFAAKNKPIPEHLPLTINNDVIKRSNYEKYLGLWVDDKLTWKNHIDHVKTKVASVLGAIHKAAGCIPKKIRYIIYNSLVKSHLEYLIEIWGSAAKTNLNPLQRTQNMLIKTLFHYKYSTPTKTLYEKSKLLNLTQLYTYSTCVLIKNITSHAIQSNIQLHRKKITHNLRNKYKLELKTARTNYGKKTLLFEGAQLFNRLPDDIKNCDNIKAFKIKLKEHVQTL</sequence>
<dbReference type="SUPFAM" id="SSF56219">
    <property type="entry name" value="DNase I-like"/>
    <property type="match status" value="1"/>
</dbReference>
<dbReference type="Pfam" id="PF03372">
    <property type="entry name" value="Exo_endo_phos"/>
    <property type="match status" value="1"/>
</dbReference>
<dbReference type="Gene3D" id="3.60.10.10">
    <property type="entry name" value="Endonuclease/exonuclease/phosphatase"/>
    <property type="match status" value="1"/>
</dbReference>
<gene>
    <name evidence="2" type="ORF">SFRICE_001590</name>
</gene>
<dbReference type="AlphaFoldDB" id="A0A2H1VEI6"/>